<dbReference type="GO" id="GO:0005576">
    <property type="term" value="C:extracellular region"/>
    <property type="evidence" value="ECO:0007669"/>
    <property type="project" value="UniProtKB-SubCell"/>
</dbReference>
<feature type="domain" description="C1q" evidence="5">
    <location>
        <begin position="703"/>
        <end position="841"/>
    </location>
</feature>
<keyword evidence="7" id="KW-1185">Reference proteome</keyword>
<feature type="domain" description="C1q" evidence="5">
    <location>
        <begin position="423"/>
        <end position="559"/>
    </location>
</feature>
<evidence type="ECO:0000313" key="6">
    <source>
        <dbReference type="EMBL" id="CAG2237862.1"/>
    </source>
</evidence>
<keyword evidence="3 4" id="KW-0732">Signal</keyword>
<dbReference type="PRINTS" id="PR00007">
    <property type="entry name" value="COMPLEMNTC1Q"/>
</dbReference>
<accession>A0A8S3TVA8</accession>
<evidence type="ECO:0000259" key="5">
    <source>
        <dbReference type="PROSITE" id="PS50871"/>
    </source>
</evidence>
<evidence type="ECO:0000256" key="1">
    <source>
        <dbReference type="ARBA" id="ARBA00004613"/>
    </source>
</evidence>
<dbReference type="InterPro" id="IPR001073">
    <property type="entry name" value="C1q_dom"/>
</dbReference>
<name>A0A8S3TVA8_MYTED</name>
<evidence type="ECO:0000313" key="7">
    <source>
        <dbReference type="Proteomes" id="UP000683360"/>
    </source>
</evidence>
<dbReference type="EMBL" id="CAJPWZ010002408">
    <property type="protein sequence ID" value="CAG2237862.1"/>
    <property type="molecule type" value="Genomic_DNA"/>
</dbReference>
<organism evidence="6 7">
    <name type="scientific">Mytilus edulis</name>
    <name type="common">Blue mussel</name>
    <dbReference type="NCBI Taxonomy" id="6550"/>
    <lineage>
        <taxon>Eukaryota</taxon>
        <taxon>Metazoa</taxon>
        <taxon>Spiralia</taxon>
        <taxon>Lophotrochozoa</taxon>
        <taxon>Mollusca</taxon>
        <taxon>Bivalvia</taxon>
        <taxon>Autobranchia</taxon>
        <taxon>Pteriomorphia</taxon>
        <taxon>Mytilida</taxon>
        <taxon>Mytiloidea</taxon>
        <taxon>Mytilidae</taxon>
        <taxon>Mytilinae</taxon>
        <taxon>Mytilus</taxon>
    </lineage>
</organism>
<dbReference type="OrthoDB" id="6154955at2759"/>
<dbReference type="InterPro" id="IPR050822">
    <property type="entry name" value="Cerebellin_Synaptic_Org"/>
</dbReference>
<dbReference type="PANTHER" id="PTHR22923">
    <property type="entry name" value="CEREBELLIN-RELATED"/>
    <property type="match status" value="1"/>
</dbReference>
<gene>
    <name evidence="6" type="ORF">MEDL_50316</name>
</gene>
<comment type="caution">
    <text evidence="6">The sequence shown here is derived from an EMBL/GenBank/DDBJ whole genome shotgun (WGS) entry which is preliminary data.</text>
</comment>
<feature type="signal peptide" evidence="4">
    <location>
        <begin position="1"/>
        <end position="16"/>
    </location>
</feature>
<evidence type="ECO:0000256" key="4">
    <source>
        <dbReference type="SAM" id="SignalP"/>
    </source>
</evidence>
<dbReference type="InterPro" id="IPR008983">
    <property type="entry name" value="Tumour_necrosis_fac-like_dom"/>
</dbReference>
<reference evidence="6" key="1">
    <citation type="submission" date="2021-03" db="EMBL/GenBank/DDBJ databases">
        <authorList>
            <person name="Bekaert M."/>
        </authorList>
    </citation>
    <scope>NUCLEOTIDE SEQUENCE</scope>
</reference>
<feature type="chain" id="PRO_5035771892" evidence="4">
    <location>
        <begin position="17"/>
        <end position="845"/>
    </location>
</feature>
<sequence>MMFALCFAAIIAVVQSGESDVVAFTKGLVAHAHLTQGDIVTYNKDITNINAVFTSDGNSKSKSDSEIWLEFRKNEDYVASIYAYTASDWADAGNTIVMELQAGDTIFVKAVEDYDNSLYGAAGEIYTTFTGELMFSEASGVANPIAFSAGLTKNISLPSGTNVMYDKIITNAGNGFDITTGDFVVPQDGTYMIHYNSLSELGMEMWLELYLNDQYINSAYGQAPHTWADAGNSAILDMKSGDRLRVRGRKGENIVLYGQPDEIYCIFSGVMLTAKNAPAAGANAGQIQAFAAGLTKNQNNGVTTTKVTWDKVFTDHGDNFNQTNGVFTAKVSGVYVFNYHGMGQQDEEVWLELYHNYIYVNSLYGHATHGWAGGSNSAALYLAQGDTVYVDMKDHSTKMFGDADQIYCTFSGYLLAPMVKGISGQSVVAFSKGLVAHAHLTKGEIVTYNKDITNINAIFTSDGKFQVQIPGIYSFHFYSLSRSDAEIWLEFYKNEDYLVSIYAYTASDWADAGNTVILELQAGDTIYVKAADDYDNSLYGAAGEIYTTFTGELLFSEASGSVNPVAFSAGLTHNMSLPNGGPVLFDKVLTNAGNGYDASSGDFVAPADGTYMIHYNSLSELGREMFLDLYLNDQYINSAYGEADHTWADAGNSAILDLKQGDRLRIRSRAGENVVVYGAPDEIYCTFSGVMLSSQNTETSGPNANEIQAFSAVLTQNQNNGGSTSKVVWDKVYSNKGGNFNATTGIFTAKVAGVYVFNYHGLAQQDEEVWLELYHNYIYVNSLYGHAPHGWAGGSNSAALKLAVGDTVYIDMKSHNTNIYGRADEIYASFSGYLLAPMGGTSIVG</sequence>
<keyword evidence="2" id="KW-0964">Secreted</keyword>
<dbReference type="Proteomes" id="UP000683360">
    <property type="component" value="Unassembled WGS sequence"/>
</dbReference>
<evidence type="ECO:0000256" key="2">
    <source>
        <dbReference type="ARBA" id="ARBA00022525"/>
    </source>
</evidence>
<dbReference type="PROSITE" id="PS50871">
    <property type="entry name" value="C1Q"/>
    <property type="match status" value="5"/>
</dbReference>
<dbReference type="AlphaFoldDB" id="A0A8S3TVA8"/>
<feature type="domain" description="C1q" evidence="5">
    <location>
        <begin position="140"/>
        <end position="278"/>
    </location>
</feature>
<dbReference type="PANTHER" id="PTHR22923:SF116">
    <property type="entry name" value="C1Q DOMAIN-CONTAINING PROTEIN"/>
    <property type="match status" value="1"/>
</dbReference>
<dbReference type="Pfam" id="PF00386">
    <property type="entry name" value="C1q"/>
    <property type="match status" value="6"/>
</dbReference>
<feature type="domain" description="C1q" evidence="5">
    <location>
        <begin position="283"/>
        <end position="421"/>
    </location>
</feature>
<protein>
    <submittedName>
        <fullName evidence="6">COL8A</fullName>
    </submittedName>
</protein>
<dbReference type="SMART" id="SM00110">
    <property type="entry name" value="C1Q"/>
    <property type="match status" value="5"/>
</dbReference>
<dbReference type="SUPFAM" id="SSF49842">
    <property type="entry name" value="TNF-like"/>
    <property type="match status" value="6"/>
</dbReference>
<proteinExistence type="predicted"/>
<evidence type="ECO:0000256" key="3">
    <source>
        <dbReference type="ARBA" id="ARBA00022729"/>
    </source>
</evidence>
<dbReference type="Gene3D" id="2.60.120.40">
    <property type="match status" value="6"/>
</dbReference>
<comment type="subcellular location">
    <subcellularLocation>
        <location evidence="1">Secreted</location>
    </subcellularLocation>
</comment>
<feature type="domain" description="C1q" evidence="5">
    <location>
        <begin position="560"/>
        <end position="698"/>
    </location>
</feature>